<organism evidence="2 3">
    <name type="scientific">Ramazzottius varieornatus</name>
    <name type="common">Water bear</name>
    <name type="synonym">Tardigrade</name>
    <dbReference type="NCBI Taxonomy" id="947166"/>
    <lineage>
        <taxon>Eukaryota</taxon>
        <taxon>Metazoa</taxon>
        <taxon>Ecdysozoa</taxon>
        <taxon>Tardigrada</taxon>
        <taxon>Eutardigrada</taxon>
        <taxon>Parachela</taxon>
        <taxon>Hypsibioidea</taxon>
        <taxon>Ramazzottiidae</taxon>
        <taxon>Ramazzottius</taxon>
    </lineage>
</organism>
<reference evidence="2 3" key="1">
    <citation type="journal article" date="2016" name="Nat. Commun.">
        <title>Extremotolerant tardigrade genome and improved radiotolerance of human cultured cells by tardigrade-unique protein.</title>
        <authorList>
            <person name="Hashimoto T."/>
            <person name="Horikawa D.D."/>
            <person name="Saito Y."/>
            <person name="Kuwahara H."/>
            <person name="Kozuka-Hata H."/>
            <person name="Shin-I T."/>
            <person name="Minakuchi Y."/>
            <person name="Ohishi K."/>
            <person name="Motoyama A."/>
            <person name="Aizu T."/>
            <person name="Enomoto A."/>
            <person name="Kondo K."/>
            <person name="Tanaka S."/>
            <person name="Hara Y."/>
            <person name="Koshikawa S."/>
            <person name="Sagara H."/>
            <person name="Miura T."/>
            <person name="Yokobori S."/>
            <person name="Miyagawa K."/>
            <person name="Suzuki Y."/>
            <person name="Kubo T."/>
            <person name="Oyama M."/>
            <person name="Kohara Y."/>
            <person name="Fujiyama A."/>
            <person name="Arakawa K."/>
            <person name="Katayama T."/>
            <person name="Toyoda A."/>
            <person name="Kunieda T."/>
        </authorList>
    </citation>
    <scope>NUCLEOTIDE SEQUENCE [LARGE SCALE GENOMIC DNA]</scope>
    <source>
        <strain evidence="2 3">YOKOZUNA-1</strain>
    </source>
</reference>
<feature type="region of interest" description="Disordered" evidence="1">
    <location>
        <begin position="1"/>
        <end position="40"/>
    </location>
</feature>
<protein>
    <submittedName>
        <fullName evidence="2">Uncharacterized protein</fullName>
    </submittedName>
</protein>
<proteinExistence type="predicted"/>
<comment type="caution">
    <text evidence="2">The sequence shown here is derived from an EMBL/GenBank/DDBJ whole genome shotgun (WGS) entry which is preliminary data.</text>
</comment>
<keyword evidence="3" id="KW-1185">Reference proteome</keyword>
<evidence type="ECO:0000313" key="3">
    <source>
        <dbReference type="Proteomes" id="UP000186922"/>
    </source>
</evidence>
<dbReference type="AlphaFoldDB" id="A0A1D1W2D6"/>
<dbReference type="EMBL" id="BDGG01000014">
    <property type="protein sequence ID" value="GAV06893.1"/>
    <property type="molecule type" value="Genomic_DNA"/>
</dbReference>
<evidence type="ECO:0000313" key="2">
    <source>
        <dbReference type="EMBL" id="GAV06893.1"/>
    </source>
</evidence>
<dbReference type="Proteomes" id="UP000186922">
    <property type="component" value="Unassembled WGS sequence"/>
</dbReference>
<sequence>MPPLPLSPLPPSAPPMPPVSDETRSAIKQPKARVAPKSGLATRHGRIAELKLVQDLNSTEPLVVSPRRLRERKRKPSVC</sequence>
<evidence type="ECO:0000256" key="1">
    <source>
        <dbReference type="SAM" id="MobiDB-lite"/>
    </source>
</evidence>
<name>A0A1D1W2D6_RAMVA</name>
<gene>
    <name evidence="2" type="primary">RvY_16804-1</name>
    <name evidence="2" type="synonym">RvY_16804.1</name>
    <name evidence="2" type="ORF">RvY_16804</name>
</gene>
<accession>A0A1D1W2D6</accession>
<feature type="compositionally biased region" description="Pro residues" evidence="1">
    <location>
        <begin position="1"/>
        <end position="18"/>
    </location>
</feature>